<organism evidence="2 3">
    <name type="scientific">Trachymyrmex septentrionalis</name>
    <dbReference type="NCBI Taxonomy" id="34720"/>
    <lineage>
        <taxon>Eukaryota</taxon>
        <taxon>Metazoa</taxon>
        <taxon>Ecdysozoa</taxon>
        <taxon>Arthropoda</taxon>
        <taxon>Hexapoda</taxon>
        <taxon>Insecta</taxon>
        <taxon>Pterygota</taxon>
        <taxon>Neoptera</taxon>
        <taxon>Endopterygota</taxon>
        <taxon>Hymenoptera</taxon>
        <taxon>Apocrita</taxon>
        <taxon>Aculeata</taxon>
        <taxon>Formicoidea</taxon>
        <taxon>Formicidae</taxon>
        <taxon>Myrmicinae</taxon>
        <taxon>Trachymyrmex</taxon>
    </lineage>
</organism>
<evidence type="ECO:0000313" key="2">
    <source>
        <dbReference type="EMBL" id="KYN37424.1"/>
    </source>
</evidence>
<keyword evidence="3" id="KW-1185">Reference proteome</keyword>
<accession>A0A151JVE2</accession>
<sequence>MANISCTFTHPFLPLSPLTPQSVEQTTGLDSRECGRRNSILSRYFRPFERKSILKSDQLGRKGDDDDRQGRGEEGKEREEERWGWKTGGHVPAGKLSVSPAQIP</sequence>
<dbReference type="EMBL" id="KQ981706">
    <property type="protein sequence ID" value="KYN37424.1"/>
    <property type="molecule type" value="Genomic_DNA"/>
</dbReference>
<evidence type="ECO:0000256" key="1">
    <source>
        <dbReference type="SAM" id="MobiDB-lite"/>
    </source>
</evidence>
<proteinExistence type="predicted"/>
<feature type="compositionally biased region" description="Basic and acidic residues" evidence="1">
    <location>
        <begin position="55"/>
        <end position="84"/>
    </location>
</feature>
<dbReference type="AlphaFoldDB" id="A0A151JVE2"/>
<feature type="region of interest" description="Disordered" evidence="1">
    <location>
        <begin position="55"/>
        <end position="104"/>
    </location>
</feature>
<evidence type="ECO:0000313" key="3">
    <source>
        <dbReference type="Proteomes" id="UP000078541"/>
    </source>
</evidence>
<gene>
    <name evidence="2" type="ORF">ALC56_08212</name>
</gene>
<reference evidence="2 3" key="1">
    <citation type="submission" date="2016-03" db="EMBL/GenBank/DDBJ databases">
        <title>Trachymyrmex septentrionalis WGS genome.</title>
        <authorList>
            <person name="Nygaard S."/>
            <person name="Hu H."/>
            <person name="Boomsma J."/>
            <person name="Zhang G."/>
        </authorList>
    </citation>
    <scope>NUCLEOTIDE SEQUENCE [LARGE SCALE GENOMIC DNA]</scope>
    <source>
        <strain evidence="2">Tsep2-gDNA-1</strain>
        <tissue evidence="2">Whole body</tissue>
    </source>
</reference>
<dbReference type="Proteomes" id="UP000078541">
    <property type="component" value="Unassembled WGS sequence"/>
</dbReference>
<name>A0A151JVE2_9HYME</name>
<protein>
    <submittedName>
        <fullName evidence="2">Uncharacterized protein</fullName>
    </submittedName>
</protein>